<evidence type="ECO:0000256" key="2">
    <source>
        <dbReference type="ARBA" id="ARBA00006464"/>
    </source>
</evidence>
<sequence length="462" mass="51476">MIGDGFVVYAAAVIALMIRFGVVTEGFGEAATTYVSITVLLTIAWVLVLHLAGTYDRRLLGDGPDEYAKVFNVSLFLFGMVAIVSYLLQFQTSRGYLGIALPIGLVGLLLNRKFWRNRLQKQRARGKASHHVMIVGGVETASDIAAWMGRHASAGYRVSGVWVPDSESGPRQWLDVPDQFVPVFGSSHDLRDALYLTEADTVIVSDTEHLGHHGLRQLSWDLHDLDIDLMVSPNVMDVAGPRVHVRAVANMPLVHVEEPQFKAAATITKKIFDRAFATAALFAVSPLMIAIAVAVKLDSKGPVLYKSERIGKDGEAFSMLKFRSMRPNADQEVQALRDANDVKAVLFKMEDDPRVTRVGKFIRRYSLDELPQFINVLCGDMSIVGPRPPLRTEVEAYDDFAAKRLLVKQGITGLWQVSGRSDLDWDETVRLDLDYVENWSMMRDLQIIWRTIRAVVAKEGAY</sequence>
<dbReference type="AlphaFoldDB" id="A0A554RJH3"/>
<evidence type="ECO:0000256" key="6">
    <source>
        <dbReference type="ARBA" id="ARBA00023136"/>
    </source>
</evidence>
<reference evidence="9 10" key="1">
    <citation type="submission" date="2019-07" db="EMBL/GenBank/DDBJ databases">
        <authorList>
            <person name="Zhao L.H."/>
        </authorList>
    </citation>
    <scope>NUCLEOTIDE SEQUENCE [LARGE SCALE GENOMIC DNA]</scope>
    <source>
        <strain evidence="9 10">Co35</strain>
    </source>
</reference>
<organism evidence="9 10">
    <name type="scientific">Aeromicrobium piscarium</name>
    <dbReference type="NCBI Taxonomy" id="2590901"/>
    <lineage>
        <taxon>Bacteria</taxon>
        <taxon>Bacillati</taxon>
        <taxon>Actinomycetota</taxon>
        <taxon>Actinomycetes</taxon>
        <taxon>Propionibacteriales</taxon>
        <taxon>Nocardioidaceae</taxon>
        <taxon>Aeromicrobium</taxon>
    </lineage>
</organism>
<proteinExistence type="inferred from homology"/>
<dbReference type="NCBIfam" id="TIGR03025">
    <property type="entry name" value="EPS_sugtrans"/>
    <property type="match status" value="1"/>
</dbReference>
<dbReference type="PANTHER" id="PTHR30576:SF10">
    <property type="entry name" value="SLL5057 PROTEIN"/>
    <property type="match status" value="1"/>
</dbReference>
<evidence type="ECO:0000256" key="7">
    <source>
        <dbReference type="SAM" id="Phobius"/>
    </source>
</evidence>
<name>A0A554RJH3_9ACTN</name>
<dbReference type="Pfam" id="PF13727">
    <property type="entry name" value="CoA_binding_3"/>
    <property type="match status" value="1"/>
</dbReference>
<evidence type="ECO:0000256" key="3">
    <source>
        <dbReference type="ARBA" id="ARBA00022679"/>
    </source>
</evidence>
<dbReference type="OrthoDB" id="9808602at2"/>
<dbReference type="InterPro" id="IPR017475">
    <property type="entry name" value="EPS_sugar_tfrase"/>
</dbReference>
<keyword evidence="10" id="KW-1185">Reference proteome</keyword>
<feature type="transmembrane region" description="Helical" evidence="7">
    <location>
        <begin position="7"/>
        <end position="28"/>
    </location>
</feature>
<comment type="caution">
    <text evidence="9">The sequence shown here is derived from an EMBL/GenBank/DDBJ whole genome shotgun (WGS) entry which is preliminary data.</text>
</comment>
<evidence type="ECO:0000313" key="10">
    <source>
        <dbReference type="Proteomes" id="UP000316988"/>
    </source>
</evidence>
<dbReference type="Pfam" id="PF02397">
    <property type="entry name" value="Bac_transf"/>
    <property type="match status" value="1"/>
</dbReference>
<evidence type="ECO:0000259" key="8">
    <source>
        <dbReference type="Pfam" id="PF02397"/>
    </source>
</evidence>
<keyword evidence="4 7" id="KW-0812">Transmembrane</keyword>
<feature type="transmembrane region" description="Helical" evidence="7">
    <location>
        <begin position="67"/>
        <end position="89"/>
    </location>
</feature>
<keyword evidence="3 9" id="KW-0808">Transferase</keyword>
<evidence type="ECO:0000256" key="5">
    <source>
        <dbReference type="ARBA" id="ARBA00022989"/>
    </source>
</evidence>
<dbReference type="GO" id="GO:0016780">
    <property type="term" value="F:phosphotransferase activity, for other substituted phosphate groups"/>
    <property type="evidence" value="ECO:0007669"/>
    <property type="project" value="TreeGrafter"/>
</dbReference>
<feature type="transmembrane region" description="Helical" evidence="7">
    <location>
        <begin position="275"/>
        <end position="295"/>
    </location>
</feature>
<feature type="transmembrane region" description="Helical" evidence="7">
    <location>
        <begin position="34"/>
        <end position="55"/>
    </location>
</feature>
<keyword evidence="6 7" id="KW-0472">Membrane</keyword>
<comment type="subcellular location">
    <subcellularLocation>
        <location evidence="1">Membrane</location>
        <topology evidence="1">Multi-pass membrane protein</topology>
    </subcellularLocation>
</comment>
<evidence type="ECO:0000256" key="4">
    <source>
        <dbReference type="ARBA" id="ARBA00022692"/>
    </source>
</evidence>
<comment type="similarity">
    <text evidence="2">Belongs to the bacterial sugar transferase family.</text>
</comment>
<dbReference type="EMBL" id="VLNT01000027">
    <property type="protein sequence ID" value="TSD54298.1"/>
    <property type="molecule type" value="Genomic_DNA"/>
</dbReference>
<dbReference type="InterPro" id="IPR003362">
    <property type="entry name" value="Bact_transf"/>
</dbReference>
<evidence type="ECO:0000256" key="1">
    <source>
        <dbReference type="ARBA" id="ARBA00004141"/>
    </source>
</evidence>
<accession>A0A554RJH3</accession>
<dbReference type="Proteomes" id="UP000316988">
    <property type="component" value="Unassembled WGS sequence"/>
</dbReference>
<keyword evidence="5 7" id="KW-1133">Transmembrane helix</keyword>
<feature type="transmembrane region" description="Helical" evidence="7">
    <location>
        <begin position="95"/>
        <end position="115"/>
    </location>
</feature>
<feature type="domain" description="Bacterial sugar transferase" evidence="8">
    <location>
        <begin position="269"/>
        <end position="456"/>
    </location>
</feature>
<evidence type="ECO:0000313" key="9">
    <source>
        <dbReference type="EMBL" id="TSD54298.1"/>
    </source>
</evidence>
<protein>
    <submittedName>
        <fullName evidence="9">Sugar transferase</fullName>
    </submittedName>
</protein>
<gene>
    <name evidence="9" type="ORF">FNM00_17705</name>
</gene>
<dbReference type="PANTHER" id="PTHR30576">
    <property type="entry name" value="COLANIC BIOSYNTHESIS UDP-GLUCOSE LIPID CARRIER TRANSFERASE"/>
    <property type="match status" value="1"/>
</dbReference>
<dbReference type="GO" id="GO:0016020">
    <property type="term" value="C:membrane"/>
    <property type="evidence" value="ECO:0007669"/>
    <property type="project" value="UniProtKB-SubCell"/>
</dbReference>